<organism evidence="2 3">
    <name type="scientific">Austropuccinia psidii MF-1</name>
    <dbReference type="NCBI Taxonomy" id="1389203"/>
    <lineage>
        <taxon>Eukaryota</taxon>
        <taxon>Fungi</taxon>
        <taxon>Dikarya</taxon>
        <taxon>Basidiomycota</taxon>
        <taxon>Pucciniomycotina</taxon>
        <taxon>Pucciniomycetes</taxon>
        <taxon>Pucciniales</taxon>
        <taxon>Sphaerophragmiaceae</taxon>
        <taxon>Austropuccinia</taxon>
    </lineage>
</organism>
<feature type="region of interest" description="Disordered" evidence="1">
    <location>
        <begin position="76"/>
        <end position="119"/>
    </location>
</feature>
<reference evidence="2" key="1">
    <citation type="submission" date="2021-03" db="EMBL/GenBank/DDBJ databases">
        <title>Draft genome sequence of rust myrtle Austropuccinia psidii MF-1, a brazilian biotype.</title>
        <authorList>
            <person name="Quecine M.C."/>
            <person name="Pachon D.M.R."/>
            <person name="Bonatelli M.L."/>
            <person name="Correr F.H."/>
            <person name="Franceschini L.M."/>
            <person name="Leite T.F."/>
            <person name="Margarido G.R.A."/>
            <person name="Almeida C.A."/>
            <person name="Ferrarezi J.A."/>
            <person name="Labate C.A."/>
        </authorList>
    </citation>
    <scope>NUCLEOTIDE SEQUENCE</scope>
    <source>
        <strain evidence="2">MF-1</strain>
    </source>
</reference>
<evidence type="ECO:0000313" key="3">
    <source>
        <dbReference type="Proteomes" id="UP000765509"/>
    </source>
</evidence>
<keyword evidence="3" id="KW-1185">Reference proteome</keyword>
<evidence type="ECO:0000313" key="2">
    <source>
        <dbReference type="EMBL" id="MBW0537667.1"/>
    </source>
</evidence>
<evidence type="ECO:0000256" key="1">
    <source>
        <dbReference type="SAM" id="MobiDB-lite"/>
    </source>
</evidence>
<comment type="caution">
    <text evidence="2">The sequence shown here is derived from an EMBL/GenBank/DDBJ whole genome shotgun (WGS) entry which is preliminary data.</text>
</comment>
<dbReference type="AlphaFoldDB" id="A0A9Q3FFW1"/>
<name>A0A9Q3FFW1_9BASI</name>
<dbReference type="Proteomes" id="UP000765509">
    <property type="component" value="Unassembled WGS sequence"/>
</dbReference>
<feature type="compositionally biased region" description="Polar residues" evidence="1">
    <location>
        <begin position="76"/>
        <end position="99"/>
    </location>
</feature>
<proteinExistence type="predicted"/>
<gene>
    <name evidence="2" type="ORF">O181_077382</name>
</gene>
<protein>
    <submittedName>
        <fullName evidence="2">Uncharacterized protein</fullName>
    </submittedName>
</protein>
<sequence length="330" mass="37967">MGNKSFNLASHWEELGARCHKICLKEIDFKDLMVITKGWNPSRKFRLLEKRETRIRDNQAIIQAIEEQLTQIGNTQIPPVSQGVGQSRSPVASHHSGTNKVVAKSHHPSQSQAEKVRTNDPEAVGLGERSAQEPEIVVHTSRITNPTNRNITPTQTEHNVVTPESNLKSDKLWLQMSQFAVQNQESLADFESSEETNRRLNQIFEEQHHCKRDRDCLDQDIKKLFNVYQNMKPQADGHALENPYHQEDIKPDSLFLNKERSPSPYQDVDNMSYFKKEALKKLPDASSCPKFSGIGEYVHMELIDYIYGLFIDVPRIPDYWITDILNTEFK</sequence>
<accession>A0A9Q3FFW1</accession>
<dbReference type="EMBL" id="AVOT02042276">
    <property type="protein sequence ID" value="MBW0537667.1"/>
    <property type="molecule type" value="Genomic_DNA"/>
</dbReference>